<comment type="caution">
    <text evidence="2">The sequence shown here is derived from an EMBL/GenBank/DDBJ whole genome shotgun (WGS) entry which is preliminary data.</text>
</comment>
<keyword evidence="1" id="KW-0812">Transmembrane</keyword>
<dbReference type="Proteomes" id="UP000014285">
    <property type="component" value="Unassembled WGS sequence"/>
</dbReference>
<evidence type="ECO:0000256" key="1">
    <source>
        <dbReference type="SAM" id="Phobius"/>
    </source>
</evidence>
<feature type="transmembrane region" description="Helical" evidence="1">
    <location>
        <begin position="231"/>
        <end position="250"/>
    </location>
</feature>
<sequence>MFRYIKIYLFFFRTDIKRIKMYRSNLIASSLGYLTESVATFFSIWLIFSQTNVLGQWKSSEMFALFAYTLLLMTIWEFFLVNTLEIPYLINNGELDVFLLRPVSLLYQFIIFELDEEALFELVTSLGMLLFAISISGPNISIMSFALFIGGTLSAILSLQALYLAISSSAFWFQSADGLRSIAYQVLQFNRYPLSIYPRLIQTLMTILPFGMYGYFPLHVFLFPNTSMYEILYSLLAGPVFLLISYNLCWKQGLKKYSSSAG</sequence>
<reference evidence="2 3" key="1">
    <citation type="journal article" date="2013" name="PLoS ONE">
        <title>Lactobacillus paracasei comparative genomics: towards species pan-genome definition and exploitation of diversity.</title>
        <authorList>
            <person name="Smokvina T."/>
            <person name="Wels M."/>
            <person name="Polka J."/>
            <person name="Chervaux C."/>
            <person name="Brisse S."/>
            <person name="Boekhorst J."/>
            <person name="van Hylckama Vlieg J.E."/>
            <person name="Siezen R.J."/>
        </authorList>
    </citation>
    <scope>NUCLEOTIDE SEQUENCE [LARGE SCALE GENOMIC DNA]</scope>
    <source>
        <strain evidence="2 3">Lpl14</strain>
    </source>
</reference>
<name>A0A829GZ40_LACPA</name>
<keyword evidence="1" id="KW-0472">Membrane</keyword>
<evidence type="ECO:0000313" key="2">
    <source>
        <dbReference type="EMBL" id="EPC66617.1"/>
    </source>
</evidence>
<keyword evidence="1" id="KW-1133">Transmembrane helix</keyword>
<dbReference type="PANTHER" id="PTHR36833">
    <property type="entry name" value="SLR0610 PROTEIN-RELATED"/>
    <property type="match status" value="1"/>
</dbReference>
<feature type="transmembrane region" description="Helical" evidence="1">
    <location>
        <begin position="63"/>
        <end position="81"/>
    </location>
</feature>
<feature type="transmembrane region" description="Helical" evidence="1">
    <location>
        <begin position="118"/>
        <end position="136"/>
    </location>
</feature>
<dbReference type="PANTHER" id="PTHR36833:SF1">
    <property type="entry name" value="INTEGRAL MEMBRANE TRANSPORT PROTEIN"/>
    <property type="match status" value="1"/>
</dbReference>
<evidence type="ECO:0000313" key="3">
    <source>
        <dbReference type="Proteomes" id="UP000014285"/>
    </source>
</evidence>
<organism evidence="2 3">
    <name type="scientific">Lacticaseibacillus paracasei subsp. tolerans Lpl14</name>
    <dbReference type="NCBI Taxonomy" id="1256229"/>
    <lineage>
        <taxon>Bacteria</taxon>
        <taxon>Bacillati</taxon>
        <taxon>Bacillota</taxon>
        <taxon>Bacilli</taxon>
        <taxon>Lactobacillales</taxon>
        <taxon>Lactobacillaceae</taxon>
        <taxon>Lacticaseibacillus</taxon>
    </lineage>
</organism>
<accession>A0A829GZ40</accession>
<gene>
    <name evidence="2" type="ORF">Lpl14_02756</name>
</gene>
<dbReference type="InterPro" id="IPR010390">
    <property type="entry name" value="ABC-2_transporter-like"/>
</dbReference>
<proteinExistence type="predicted"/>
<dbReference type="Pfam" id="PF06182">
    <property type="entry name" value="ABC2_membrane_6"/>
    <property type="match status" value="1"/>
</dbReference>
<feature type="transmembrane region" description="Helical" evidence="1">
    <location>
        <begin position="26"/>
        <end position="48"/>
    </location>
</feature>
<feature type="transmembrane region" description="Helical" evidence="1">
    <location>
        <begin position="196"/>
        <end position="216"/>
    </location>
</feature>
<dbReference type="RefSeq" id="WP_016369776.1">
    <property type="nucleotide sequence ID" value="NZ_ANKB01000006.1"/>
</dbReference>
<evidence type="ECO:0008006" key="4">
    <source>
        <dbReference type="Google" id="ProtNLM"/>
    </source>
</evidence>
<protein>
    <recommendedName>
        <fullName evidence="4">ABC transporter permease</fullName>
    </recommendedName>
</protein>
<dbReference type="EMBL" id="ANKB01000006">
    <property type="protein sequence ID" value="EPC66617.1"/>
    <property type="molecule type" value="Genomic_DNA"/>
</dbReference>
<feature type="transmembrane region" description="Helical" evidence="1">
    <location>
        <begin position="142"/>
        <end position="166"/>
    </location>
</feature>
<dbReference type="AlphaFoldDB" id="A0A829GZ40"/>